<dbReference type="OrthoDB" id="9803927at2"/>
<dbReference type="Gene3D" id="3.90.780.10">
    <property type="entry name" value="5'-Nucleotidase, C-terminal domain"/>
    <property type="match status" value="1"/>
</dbReference>
<dbReference type="PANTHER" id="PTHR11575">
    <property type="entry name" value="5'-NUCLEOTIDASE-RELATED"/>
    <property type="match status" value="1"/>
</dbReference>
<dbReference type="Proteomes" id="UP000261704">
    <property type="component" value="Chromosome"/>
</dbReference>
<evidence type="ECO:0000259" key="4">
    <source>
        <dbReference type="Pfam" id="PF02872"/>
    </source>
</evidence>
<keyword evidence="2" id="KW-0378">Hydrolase</keyword>
<organism evidence="5 6">
    <name type="scientific">Profundibacter amoris</name>
    <dbReference type="NCBI Taxonomy" id="2171755"/>
    <lineage>
        <taxon>Bacteria</taxon>
        <taxon>Pseudomonadati</taxon>
        <taxon>Pseudomonadota</taxon>
        <taxon>Alphaproteobacteria</taxon>
        <taxon>Rhodobacterales</taxon>
        <taxon>Paracoccaceae</taxon>
        <taxon>Profundibacter</taxon>
    </lineage>
</organism>
<keyword evidence="1 2" id="KW-0732">Signal</keyword>
<dbReference type="GO" id="GO:0000166">
    <property type="term" value="F:nucleotide binding"/>
    <property type="evidence" value="ECO:0007669"/>
    <property type="project" value="UniProtKB-KW"/>
</dbReference>
<feature type="domain" description="Calcineurin-like phosphoesterase" evidence="3">
    <location>
        <begin position="39"/>
        <end position="140"/>
    </location>
</feature>
<sequence length="511" mass="53650">MTMRSKTTFRGLTAAILGGTAIAAATLAPAYAEESIKITILGVGDIYQFNGDGDAGGFARLNAVARAERAANPNTIYVFDGDMLSPSILSGFDKGQNTVELTNLVPFDIAVPGNHEFDFGVENFMEKMAASNYPWAAINITNGDGSPVEGLGGVMWKEIEGLKIALIPVAQDTTPEVTSSEDLKFAPTVESGVAAAKAARAEGADLVIGVVQTDMTNDRKLIASGAFDVILSGDDHSYGTSYDGRTAYVETSIDARFLSPIDLTVTIGESRGKRKVSWTPNFRFIDTANVEPDPESQALVVAFEKQLDDSLNVEIGATKGMLDSRRNVVRGEESAMGNLIADAIRDATGADIAIANGGGIRGDRTYDAGTVLTRRDILTELPFGNVTVVTELPGSQVLAALENGVSQVEKGAGRFPQVSGMTFVYDPSAPAGSRIVSVKVGGEDLDMDKTYKLATNDYILGGGDGYSALGGGRMLVDAANGNLMANDVIDYVLKNGGVTASVEGRIKTVGN</sequence>
<dbReference type="InterPro" id="IPR008334">
    <property type="entry name" value="5'-Nucleotdase_C"/>
</dbReference>
<keyword evidence="6" id="KW-1185">Reference proteome</keyword>
<dbReference type="RefSeq" id="WP_118943350.1">
    <property type="nucleotide sequence ID" value="NZ_CP032125.1"/>
</dbReference>
<feature type="domain" description="5'-Nucleotidase C-terminal" evidence="4">
    <location>
        <begin position="315"/>
        <end position="469"/>
    </location>
</feature>
<dbReference type="AlphaFoldDB" id="A0A347UIL8"/>
<protein>
    <submittedName>
        <fullName evidence="5">Bifunctional metallophosphatase/5'-nucleotidase</fullName>
    </submittedName>
</protein>
<dbReference type="PANTHER" id="PTHR11575:SF24">
    <property type="entry name" value="5'-NUCLEOTIDASE"/>
    <property type="match status" value="1"/>
</dbReference>
<evidence type="ECO:0000313" key="5">
    <source>
        <dbReference type="EMBL" id="AXX98696.1"/>
    </source>
</evidence>
<evidence type="ECO:0000313" key="6">
    <source>
        <dbReference type="Proteomes" id="UP000261704"/>
    </source>
</evidence>
<dbReference type="InterPro" id="IPR006179">
    <property type="entry name" value="5_nucleotidase/apyrase"/>
</dbReference>
<dbReference type="InterPro" id="IPR029052">
    <property type="entry name" value="Metallo-depent_PP-like"/>
</dbReference>
<proteinExistence type="inferred from homology"/>
<dbReference type="InterPro" id="IPR036907">
    <property type="entry name" value="5'-Nucleotdase_C_sf"/>
</dbReference>
<reference evidence="5 6" key="1">
    <citation type="submission" date="2018-09" db="EMBL/GenBank/DDBJ databases">
        <title>Profundibacter amoris BAR1 gen. nov., sp. nov., a new member of the Roseobacter clade isolated at Lokis Castle Vent Field on the Arctic Mid-Oceanic Ridge.</title>
        <authorList>
            <person name="Le Moine Bauer S."/>
            <person name="Sjoeberg A.G."/>
            <person name="L'Haridon S."/>
            <person name="Stokke R."/>
            <person name="Roalkvam I."/>
            <person name="Steen I.H."/>
            <person name="Dahle H."/>
        </authorList>
    </citation>
    <scope>NUCLEOTIDE SEQUENCE [LARGE SCALE GENOMIC DNA]</scope>
    <source>
        <strain evidence="5 6">BAR1</strain>
    </source>
</reference>
<evidence type="ECO:0000259" key="3">
    <source>
        <dbReference type="Pfam" id="PF00149"/>
    </source>
</evidence>
<evidence type="ECO:0000256" key="1">
    <source>
        <dbReference type="ARBA" id="ARBA00022729"/>
    </source>
</evidence>
<dbReference type="Gene3D" id="3.60.21.10">
    <property type="match status" value="1"/>
</dbReference>
<evidence type="ECO:0000256" key="2">
    <source>
        <dbReference type="RuleBase" id="RU362119"/>
    </source>
</evidence>
<dbReference type="PRINTS" id="PR01607">
    <property type="entry name" value="APYRASEFAMLY"/>
</dbReference>
<dbReference type="EMBL" id="CP032125">
    <property type="protein sequence ID" value="AXX98696.1"/>
    <property type="molecule type" value="Genomic_DNA"/>
</dbReference>
<dbReference type="InterPro" id="IPR004843">
    <property type="entry name" value="Calcineurin-like_PHP"/>
</dbReference>
<dbReference type="GO" id="GO:0016787">
    <property type="term" value="F:hydrolase activity"/>
    <property type="evidence" value="ECO:0007669"/>
    <property type="project" value="UniProtKB-KW"/>
</dbReference>
<accession>A0A347UIL8</accession>
<dbReference type="SUPFAM" id="SSF56300">
    <property type="entry name" value="Metallo-dependent phosphatases"/>
    <property type="match status" value="1"/>
</dbReference>
<feature type="signal peptide" evidence="2">
    <location>
        <begin position="1"/>
        <end position="32"/>
    </location>
</feature>
<dbReference type="KEGG" id="pamo:BAR1_12655"/>
<dbReference type="SUPFAM" id="SSF55816">
    <property type="entry name" value="5'-nucleotidase (syn. UDP-sugar hydrolase), C-terminal domain"/>
    <property type="match status" value="1"/>
</dbReference>
<dbReference type="GO" id="GO:0009166">
    <property type="term" value="P:nucleotide catabolic process"/>
    <property type="evidence" value="ECO:0007669"/>
    <property type="project" value="InterPro"/>
</dbReference>
<name>A0A347UIL8_9RHOB</name>
<feature type="chain" id="PRO_5016486618" evidence="2">
    <location>
        <begin position="33"/>
        <end position="511"/>
    </location>
</feature>
<dbReference type="Pfam" id="PF00149">
    <property type="entry name" value="Metallophos"/>
    <property type="match status" value="1"/>
</dbReference>
<keyword evidence="2" id="KW-0547">Nucleotide-binding</keyword>
<dbReference type="Pfam" id="PF02872">
    <property type="entry name" value="5_nucleotid_C"/>
    <property type="match status" value="1"/>
</dbReference>
<comment type="similarity">
    <text evidence="2">Belongs to the 5'-nucleotidase family.</text>
</comment>
<gene>
    <name evidence="5" type="ORF">BAR1_12655</name>
</gene>